<keyword evidence="5" id="KW-0442">Lipid degradation</keyword>
<dbReference type="PROSITE" id="PS51635">
    <property type="entry name" value="PNPLA"/>
    <property type="match status" value="1"/>
</dbReference>
<dbReference type="SUPFAM" id="SSF52151">
    <property type="entry name" value="FabD/lysophospholipase-like"/>
    <property type="match status" value="1"/>
</dbReference>
<dbReference type="InterPro" id="IPR002641">
    <property type="entry name" value="PNPLA_dom"/>
</dbReference>
<evidence type="ECO:0000313" key="8">
    <source>
        <dbReference type="Proteomes" id="UP000287651"/>
    </source>
</evidence>
<comment type="function">
    <text evidence="5">Lipolytic acyl hydrolase (LAH).</text>
</comment>
<evidence type="ECO:0000256" key="5">
    <source>
        <dbReference type="RuleBase" id="RU361262"/>
    </source>
</evidence>
<gene>
    <name evidence="7" type="ORF">B296_00043186</name>
</gene>
<protein>
    <recommendedName>
        <fullName evidence="5">Patatin</fullName>
        <ecNumber evidence="5">3.1.1.-</ecNumber>
    </recommendedName>
</protein>
<dbReference type="EC" id="3.1.1.-" evidence="5"/>
<comment type="caution">
    <text evidence="7">The sequence shown here is derived from an EMBL/GenBank/DDBJ whole genome shotgun (WGS) entry which is preliminary data.</text>
</comment>
<evidence type="ECO:0000256" key="3">
    <source>
        <dbReference type="ARBA" id="ARBA00025642"/>
    </source>
</evidence>
<comment type="function">
    <text evidence="3">Possesses non-specific lipolytic acyl hydrolase (LAH) activity. Hydrolyzes phospholipids as well as galactolipids. May play a role in disease resistance.</text>
</comment>
<proteinExistence type="inferred from homology"/>
<evidence type="ECO:0000259" key="6">
    <source>
        <dbReference type="PROSITE" id="PS51635"/>
    </source>
</evidence>
<comment type="domain">
    <text evidence="5">The nitrogen atoms of the two glycine residues in the GGXR motif define the oxyanion hole, and stabilize the oxyanion that forms during the nucleophilic attack by the catalytic serine during substrate cleavage.</text>
</comment>
<evidence type="ECO:0000313" key="7">
    <source>
        <dbReference type="EMBL" id="RRT31177.1"/>
    </source>
</evidence>
<evidence type="ECO:0000256" key="4">
    <source>
        <dbReference type="PROSITE-ProRule" id="PRU01161"/>
    </source>
</evidence>
<name>A0A426WV94_ENSVE</name>
<feature type="domain" description="PNPLA" evidence="6">
    <location>
        <begin position="1"/>
        <end position="59"/>
    </location>
</feature>
<dbReference type="Gene3D" id="3.40.1090.10">
    <property type="entry name" value="Cytosolic phospholipase A2 catalytic domain"/>
    <property type="match status" value="1"/>
</dbReference>
<feature type="short sequence motif" description="DGA/G" evidence="4">
    <location>
        <begin position="46"/>
        <end position="48"/>
    </location>
</feature>
<evidence type="ECO:0000256" key="2">
    <source>
        <dbReference type="ARBA" id="ARBA00023098"/>
    </source>
</evidence>
<dbReference type="Proteomes" id="UP000287651">
    <property type="component" value="Unassembled WGS sequence"/>
</dbReference>
<dbReference type="EMBL" id="AMZH03045175">
    <property type="protein sequence ID" value="RRT31177.1"/>
    <property type="molecule type" value="Genomic_DNA"/>
</dbReference>
<organism evidence="7 8">
    <name type="scientific">Ensete ventricosum</name>
    <name type="common">Abyssinian banana</name>
    <name type="synonym">Musa ensete</name>
    <dbReference type="NCBI Taxonomy" id="4639"/>
    <lineage>
        <taxon>Eukaryota</taxon>
        <taxon>Viridiplantae</taxon>
        <taxon>Streptophyta</taxon>
        <taxon>Embryophyta</taxon>
        <taxon>Tracheophyta</taxon>
        <taxon>Spermatophyta</taxon>
        <taxon>Magnoliopsida</taxon>
        <taxon>Liliopsida</taxon>
        <taxon>Zingiberales</taxon>
        <taxon>Musaceae</taxon>
        <taxon>Ensete</taxon>
    </lineage>
</organism>
<reference evidence="7 8" key="1">
    <citation type="journal article" date="2014" name="Agronomy (Basel)">
        <title>A Draft Genome Sequence for Ensete ventricosum, the Drought-Tolerant Tree Against Hunger.</title>
        <authorList>
            <person name="Harrison J."/>
            <person name="Moore K.A."/>
            <person name="Paszkiewicz K."/>
            <person name="Jones T."/>
            <person name="Grant M."/>
            <person name="Ambacheew D."/>
            <person name="Muzemil S."/>
            <person name="Studholme D.J."/>
        </authorList>
    </citation>
    <scope>NUCLEOTIDE SEQUENCE [LARGE SCALE GENOMIC DNA]</scope>
</reference>
<dbReference type="PANTHER" id="PTHR32176:SF103">
    <property type="entry name" value="OS08G0376550 PROTEIN"/>
    <property type="match status" value="1"/>
</dbReference>
<dbReference type="GO" id="GO:0016042">
    <property type="term" value="P:lipid catabolic process"/>
    <property type="evidence" value="ECO:0007669"/>
    <property type="project" value="UniProtKB-KW"/>
</dbReference>
<sequence length="59" mass="6301">TNSKPLKDALLSDICISTSAAPTYLPGHYFETKDENGNKRSFNLVDGGMAANNPVSLDT</sequence>
<evidence type="ECO:0000256" key="1">
    <source>
        <dbReference type="ARBA" id="ARBA00010240"/>
    </source>
</evidence>
<comment type="caution">
    <text evidence="4">Lacks conserved residue(s) required for the propagation of feature annotation.</text>
</comment>
<keyword evidence="2 5" id="KW-0443">Lipid metabolism</keyword>
<dbReference type="GO" id="GO:0047372">
    <property type="term" value="F:monoacylglycerol lipase activity"/>
    <property type="evidence" value="ECO:0007669"/>
    <property type="project" value="TreeGrafter"/>
</dbReference>
<dbReference type="PANTHER" id="PTHR32176">
    <property type="entry name" value="XYLOSE ISOMERASE"/>
    <property type="match status" value="1"/>
</dbReference>
<dbReference type="GO" id="GO:0004620">
    <property type="term" value="F:phospholipase activity"/>
    <property type="evidence" value="ECO:0007669"/>
    <property type="project" value="TreeGrafter"/>
</dbReference>
<dbReference type="InterPro" id="IPR016035">
    <property type="entry name" value="Acyl_Trfase/lysoPLipase"/>
</dbReference>
<feature type="non-terminal residue" evidence="7">
    <location>
        <position position="1"/>
    </location>
</feature>
<keyword evidence="5" id="KW-0378">Hydrolase</keyword>
<dbReference type="AlphaFoldDB" id="A0A426WV94"/>
<comment type="similarity">
    <text evidence="1 5">Belongs to the patatin family.</text>
</comment>
<accession>A0A426WV94</accession>
<dbReference type="Pfam" id="PF01734">
    <property type="entry name" value="Patatin"/>
    <property type="match status" value="1"/>
</dbReference>